<evidence type="ECO:0000259" key="4">
    <source>
        <dbReference type="PROSITE" id="PS50987"/>
    </source>
</evidence>
<dbReference type="SUPFAM" id="SSF46785">
    <property type="entry name" value="Winged helix' DNA-binding domain"/>
    <property type="match status" value="1"/>
</dbReference>
<dbReference type="Pfam" id="PF01022">
    <property type="entry name" value="HTH_5"/>
    <property type="match status" value="1"/>
</dbReference>
<dbReference type="InterPro" id="IPR001845">
    <property type="entry name" value="HTH_ArsR_DNA-bd_dom"/>
</dbReference>
<evidence type="ECO:0000313" key="5">
    <source>
        <dbReference type="EMBL" id="NYI99137.1"/>
    </source>
</evidence>
<keyword evidence="6" id="KW-1185">Reference proteome</keyword>
<dbReference type="Proteomes" id="UP000575985">
    <property type="component" value="Unassembled WGS sequence"/>
</dbReference>
<protein>
    <recommendedName>
        <fullName evidence="4">HTH arsR-type domain-containing protein</fullName>
    </recommendedName>
</protein>
<evidence type="ECO:0000256" key="3">
    <source>
        <dbReference type="ARBA" id="ARBA00023163"/>
    </source>
</evidence>
<evidence type="ECO:0000313" key="6">
    <source>
        <dbReference type="Proteomes" id="UP000575985"/>
    </source>
</evidence>
<reference evidence="5 6" key="1">
    <citation type="submission" date="2020-07" db="EMBL/GenBank/DDBJ databases">
        <title>Sequencing the genomes of 1000 actinobacteria strains.</title>
        <authorList>
            <person name="Klenk H.-P."/>
        </authorList>
    </citation>
    <scope>NUCLEOTIDE SEQUENCE [LARGE SCALE GENOMIC DNA]</scope>
    <source>
        <strain evidence="5 6">DSM 45927</strain>
    </source>
</reference>
<dbReference type="PRINTS" id="PR00778">
    <property type="entry name" value="HTHARSR"/>
</dbReference>
<feature type="domain" description="HTH arsR-type" evidence="4">
    <location>
        <begin position="103"/>
        <end position="190"/>
    </location>
</feature>
<dbReference type="RefSeq" id="WP_179770169.1">
    <property type="nucleotide sequence ID" value="NZ_JACCFO010000001.1"/>
</dbReference>
<dbReference type="EMBL" id="JACCFO010000001">
    <property type="protein sequence ID" value="NYI99137.1"/>
    <property type="molecule type" value="Genomic_DNA"/>
</dbReference>
<proteinExistence type="predicted"/>
<dbReference type="Gene3D" id="1.10.10.10">
    <property type="entry name" value="Winged helix-like DNA-binding domain superfamily/Winged helix DNA-binding domain"/>
    <property type="match status" value="1"/>
</dbReference>
<gene>
    <name evidence="5" type="ORF">HNR12_005414</name>
</gene>
<dbReference type="SMART" id="SM00418">
    <property type="entry name" value="HTH_ARSR"/>
    <property type="match status" value="1"/>
</dbReference>
<dbReference type="GO" id="GO:0003677">
    <property type="term" value="F:DNA binding"/>
    <property type="evidence" value="ECO:0007669"/>
    <property type="project" value="UniProtKB-KW"/>
</dbReference>
<comment type="caution">
    <text evidence="5">The sequence shown here is derived from an EMBL/GenBank/DDBJ whole genome shotgun (WGS) entry which is preliminary data.</text>
</comment>
<evidence type="ECO:0000256" key="1">
    <source>
        <dbReference type="ARBA" id="ARBA00023015"/>
    </source>
</evidence>
<dbReference type="InterPro" id="IPR051011">
    <property type="entry name" value="Metal_resp_trans_reg"/>
</dbReference>
<dbReference type="InterPro" id="IPR036390">
    <property type="entry name" value="WH_DNA-bd_sf"/>
</dbReference>
<dbReference type="PANTHER" id="PTHR43132:SF6">
    <property type="entry name" value="HTH-TYPE TRANSCRIPTIONAL REPRESSOR CZRA"/>
    <property type="match status" value="1"/>
</dbReference>
<name>A0A853BXF0_9ACTN</name>
<dbReference type="PANTHER" id="PTHR43132">
    <property type="entry name" value="ARSENICAL RESISTANCE OPERON REPRESSOR ARSR-RELATED"/>
    <property type="match status" value="1"/>
</dbReference>
<accession>A0A853BXF0</accession>
<keyword evidence="1" id="KW-0805">Transcription regulation</keyword>
<dbReference type="GO" id="GO:0003700">
    <property type="term" value="F:DNA-binding transcription factor activity"/>
    <property type="evidence" value="ECO:0007669"/>
    <property type="project" value="InterPro"/>
</dbReference>
<dbReference type="InterPro" id="IPR011991">
    <property type="entry name" value="ArsR-like_HTH"/>
</dbReference>
<keyword evidence="3" id="KW-0804">Transcription</keyword>
<dbReference type="InterPro" id="IPR036388">
    <property type="entry name" value="WH-like_DNA-bd_sf"/>
</dbReference>
<dbReference type="PROSITE" id="PS50987">
    <property type="entry name" value="HTH_ARSR_2"/>
    <property type="match status" value="1"/>
</dbReference>
<evidence type="ECO:0000256" key="2">
    <source>
        <dbReference type="ARBA" id="ARBA00023125"/>
    </source>
</evidence>
<sequence>MHDTIIAPDWPRARACVGSEATRPAGEFTRGGVEQTLAALRPPLSWQLPVLTADYPAHYGDLDIHLNGRGLVLIPAYFCRVTPVALVDRDLPRVLVYPVTATGGEPDAGSHAAALEALLGPTRARVLLALGRSRCTGGLARLLGVAESTVSEHVRVLRASGLVHSVYTGRWRMHTLTPLGAGLAFPRSPR</sequence>
<keyword evidence="2" id="KW-0238">DNA-binding</keyword>
<organism evidence="5 6">
    <name type="scientific">Streptomonospora nanhaiensis</name>
    <dbReference type="NCBI Taxonomy" id="1323731"/>
    <lineage>
        <taxon>Bacteria</taxon>
        <taxon>Bacillati</taxon>
        <taxon>Actinomycetota</taxon>
        <taxon>Actinomycetes</taxon>
        <taxon>Streptosporangiales</taxon>
        <taxon>Nocardiopsidaceae</taxon>
        <taxon>Streptomonospora</taxon>
    </lineage>
</organism>
<dbReference type="AlphaFoldDB" id="A0A853BXF0"/>
<dbReference type="CDD" id="cd00090">
    <property type="entry name" value="HTH_ARSR"/>
    <property type="match status" value="1"/>
</dbReference>